<sequence length="167" mass="19093">MEIRQLHHHDAEAYFALRLEALQTNPEAFGSSYEEEKDYPLSQIQSRLTDPAYVFGAFLENTLIGVVTLVRETKQKMSHRANIYAVYVTPLHRGKGVAKQLLQAAIEYAHTLQGIEQLYLAVVSDNISAKKLYRSFGFETYGIDQKAIKISGKYYDEELMVRFLSHS</sequence>
<proteinExistence type="predicted"/>
<evidence type="ECO:0000256" key="1">
    <source>
        <dbReference type="ARBA" id="ARBA00022679"/>
    </source>
</evidence>
<feature type="domain" description="N-acetyltransferase" evidence="3">
    <location>
        <begin position="1"/>
        <end position="161"/>
    </location>
</feature>
<dbReference type="EMBL" id="JABBPK010000001">
    <property type="protein sequence ID" value="NMO76401.1"/>
    <property type="molecule type" value="Genomic_DNA"/>
</dbReference>
<evidence type="ECO:0000259" key="3">
    <source>
        <dbReference type="PROSITE" id="PS51186"/>
    </source>
</evidence>
<dbReference type="Proteomes" id="UP000588491">
    <property type="component" value="Unassembled WGS sequence"/>
</dbReference>
<dbReference type="PANTHER" id="PTHR43420:SF47">
    <property type="entry name" value="N-ACETYLTRANSFERASE DOMAIN-CONTAINING PROTEIN"/>
    <property type="match status" value="1"/>
</dbReference>
<dbReference type="PANTHER" id="PTHR43420">
    <property type="entry name" value="ACETYLTRANSFERASE"/>
    <property type="match status" value="1"/>
</dbReference>
<name>A0A7Y0K5Z2_9BACI</name>
<dbReference type="InterPro" id="IPR016181">
    <property type="entry name" value="Acyl_CoA_acyltransferase"/>
</dbReference>
<evidence type="ECO:0000256" key="2">
    <source>
        <dbReference type="ARBA" id="ARBA00023315"/>
    </source>
</evidence>
<keyword evidence="1 4" id="KW-0808">Transferase</keyword>
<reference evidence="4 5" key="1">
    <citation type="submission" date="2020-04" db="EMBL/GenBank/DDBJ databases">
        <title>Bacillus sp. UniB3 isolated from commercial digestive syrup.</title>
        <authorList>
            <person name="Thorat V."/>
            <person name="Kirdat K."/>
            <person name="Tiwarekar B."/>
            <person name="Yadav A."/>
        </authorList>
    </citation>
    <scope>NUCLEOTIDE SEQUENCE [LARGE SCALE GENOMIC DNA]</scope>
    <source>
        <strain evidence="4 5">UniB3</strain>
    </source>
</reference>
<keyword evidence="5" id="KW-1185">Reference proteome</keyword>
<dbReference type="RefSeq" id="WP_169187961.1">
    <property type="nucleotide sequence ID" value="NZ_JABBPK010000001.1"/>
</dbReference>
<dbReference type="AlphaFoldDB" id="A0A7Y0K5Z2"/>
<dbReference type="PROSITE" id="PS51186">
    <property type="entry name" value="GNAT"/>
    <property type="match status" value="1"/>
</dbReference>
<keyword evidence="2" id="KW-0012">Acyltransferase</keyword>
<dbReference type="Pfam" id="PF00583">
    <property type="entry name" value="Acetyltransf_1"/>
    <property type="match status" value="1"/>
</dbReference>
<dbReference type="InterPro" id="IPR000182">
    <property type="entry name" value="GNAT_dom"/>
</dbReference>
<gene>
    <name evidence="4" type="ORF">HHU08_05165</name>
</gene>
<protein>
    <submittedName>
        <fullName evidence="4">GNAT family N-acetyltransferase</fullName>
    </submittedName>
</protein>
<dbReference type="GO" id="GO:0016747">
    <property type="term" value="F:acyltransferase activity, transferring groups other than amino-acyl groups"/>
    <property type="evidence" value="ECO:0007669"/>
    <property type="project" value="InterPro"/>
</dbReference>
<evidence type="ECO:0000313" key="5">
    <source>
        <dbReference type="Proteomes" id="UP000588491"/>
    </source>
</evidence>
<dbReference type="Gene3D" id="3.40.630.30">
    <property type="match status" value="1"/>
</dbReference>
<accession>A0A7Y0K5Z2</accession>
<organism evidence="4 5">
    <name type="scientific">Niallia alba</name>
    <dbReference type="NCBI Taxonomy" id="2729105"/>
    <lineage>
        <taxon>Bacteria</taxon>
        <taxon>Bacillati</taxon>
        <taxon>Bacillota</taxon>
        <taxon>Bacilli</taxon>
        <taxon>Bacillales</taxon>
        <taxon>Bacillaceae</taxon>
        <taxon>Niallia</taxon>
    </lineage>
</organism>
<dbReference type="InterPro" id="IPR050680">
    <property type="entry name" value="YpeA/RimI_acetyltransf"/>
</dbReference>
<dbReference type="SUPFAM" id="SSF55729">
    <property type="entry name" value="Acyl-CoA N-acyltransferases (Nat)"/>
    <property type="match status" value="1"/>
</dbReference>
<evidence type="ECO:0000313" key="4">
    <source>
        <dbReference type="EMBL" id="NMO76401.1"/>
    </source>
</evidence>
<comment type="caution">
    <text evidence="4">The sequence shown here is derived from an EMBL/GenBank/DDBJ whole genome shotgun (WGS) entry which is preliminary data.</text>
</comment>
<dbReference type="CDD" id="cd04301">
    <property type="entry name" value="NAT_SF"/>
    <property type="match status" value="1"/>
</dbReference>